<keyword evidence="3" id="KW-1185">Reference proteome</keyword>
<accession>A0A7K1Y8Y0</accession>
<reference evidence="2 3" key="1">
    <citation type="submission" date="2019-11" db="EMBL/GenBank/DDBJ databases">
        <title>Pedobacter sp. HMF7647 Genome sequencing and assembly.</title>
        <authorList>
            <person name="Kang H."/>
            <person name="Kim H."/>
            <person name="Joh K."/>
        </authorList>
    </citation>
    <scope>NUCLEOTIDE SEQUENCE [LARGE SCALE GENOMIC DNA]</scope>
    <source>
        <strain evidence="2 3">HMF7647</strain>
    </source>
</reference>
<organism evidence="2 3">
    <name type="scientific">Hufsiella arboris</name>
    <dbReference type="NCBI Taxonomy" id="2695275"/>
    <lineage>
        <taxon>Bacteria</taxon>
        <taxon>Pseudomonadati</taxon>
        <taxon>Bacteroidota</taxon>
        <taxon>Sphingobacteriia</taxon>
        <taxon>Sphingobacteriales</taxon>
        <taxon>Sphingobacteriaceae</taxon>
        <taxon>Hufsiella</taxon>
    </lineage>
</organism>
<keyword evidence="1" id="KW-1133">Transmembrane helix</keyword>
<dbReference type="EMBL" id="WVHT01000003">
    <property type="protein sequence ID" value="MXV50880.1"/>
    <property type="molecule type" value="Genomic_DNA"/>
</dbReference>
<evidence type="ECO:0000313" key="3">
    <source>
        <dbReference type="Proteomes" id="UP000466586"/>
    </source>
</evidence>
<protein>
    <submittedName>
        <fullName evidence="2">Uncharacterized protein</fullName>
    </submittedName>
</protein>
<dbReference type="Proteomes" id="UP000466586">
    <property type="component" value="Unassembled WGS sequence"/>
</dbReference>
<keyword evidence="1" id="KW-0472">Membrane</keyword>
<name>A0A7K1Y8Y0_9SPHI</name>
<evidence type="ECO:0000313" key="2">
    <source>
        <dbReference type="EMBL" id="MXV50880.1"/>
    </source>
</evidence>
<comment type="caution">
    <text evidence="2">The sequence shown here is derived from an EMBL/GenBank/DDBJ whole genome shotgun (WGS) entry which is preliminary data.</text>
</comment>
<proteinExistence type="predicted"/>
<feature type="transmembrane region" description="Helical" evidence="1">
    <location>
        <begin position="6"/>
        <end position="27"/>
    </location>
</feature>
<dbReference type="RefSeq" id="WP_160844066.1">
    <property type="nucleotide sequence ID" value="NZ_WVHT01000003.1"/>
</dbReference>
<sequence length="100" mass="10954">MKTQNMKNIAGIAGIAAGAAALAILLLRKREDGTTVGSNLLKNAKTAGEDLRRFGVKMKNRLMNDISGPNGEPVYSDMYDRNFYEDENGRRVYLESAAQS</sequence>
<evidence type="ECO:0000256" key="1">
    <source>
        <dbReference type="SAM" id="Phobius"/>
    </source>
</evidence>
<keyword evidence="1" id="KW-0812">Transmembrane</keyword>
<dbReference type="AlphaFoldDB" id="A0A7K1Y8Y0"/>
<gene>
    <name evidence="2" type="ORF">GS399_07825</name>
</gene>